<accession>A0A871RC26</accession>
<feature type="compositionally biased region" description="Basic and acidic residues" evidence="2">
    <location>
        <begin position="182"/>
        <end position="202"/>
    </location>
</feature>
<dbReference type="EMBL" id="CP063136">
    <property type="protein sequence ID" value="QOU21705.1"/>
    <property type="molecule type" value="Genomic_DNA"/>
</dbReference>
<keyword evidence="1" id="KW-0175">Coiled coil</keyword>
<protein>
    <submittedName>
        <fullName evidence="3">Uncharacterized protein</fullName>
    </submittedName>
</protein>
<feature type="coiled-coil region" evidence="1">
    <location>
        <begin position="55"/>
        <end position="110"/>
    </location>
</feature>
<name>A0A871RC26_DEKBR</name>
<dbReference type="GeneID" id="64573356"/>
<evidence type="ECO:0000256" key="1">
    <source>
        <dbReference type="SAM" id="Coils"/>
    </source>
</evidence>
<dbReference type="KEGG" id="bbrx:BRETT_001431"/>
<dbReference type="AlphaFoldDB" id="A0A871RC26"/>
<proteinExistence type="predicted"/>
<sequence length="277" mass="33012">MKPAKKLRKSAFGSDGDSSDGESGKDEKSYIKRAQKRAFGKMKLEEQKNKKLYDYDTFADKMERKRANKQEEEKKIKRHNIFQGMRQAKKRKELEKMQRLEERNEMKSRASEERAIAGEKMVFESEKYKKMKIERGKLIHEAAEERKKDRDTHKTFEGRLLDIYAGDQLEVVDSIDEDEKEEVQSEVKREKTMDSTKNGLERKKMRISLKGGLNIRHEARENEHEAREDKHEMEEDKYDAEKLRAKIVRMMESKVTAEDLNDYRKRYYERRMKAGKA</sequence>
<dbReference type="RefSeq" id="XP_041138198.1">
    <property type="nucleotide sequence ID" value="XM_041279984.1"/>
</dbReference>
<dbReference type="Proteomes" id="UP000663131">
    <property type="component" value="Chromosome 8"/>
</dbReference>
<reference evidence="3" key="1">
    <citation type="submission" date="2020-10" db="EMBL/GenBank/DDBJ databases">
        <authorList>
            <person name="Palmer J.M."/>
        </authorList>
    </citation>
    <scope>NUCLEOTIDE SEQUENCE</scope>
    <source>
        <strain evidence="3">UCD 2041</strain>
    </source>
</reference>
<gene>
    <name evidence="3" type="ORF">BRETT_001431</name>
</gene>
<feature type="compositionally biased region" description="Basic and acidic residues" evidence="2">
    <location>
        <begin position="215"/>
        <end position="237"/>
    </location>
</feature>
<evidence type="ECO:0000313" key="3">
    <source>
        <dbReference type="EMBL" id="QOU21705.1"/>
    </source>
</evidence>
<evidence type="ECO:0000256" key="2">
    <source>
        <dbReference type="SAM" id="MobiDB-lite"/>
    </source>
</evidence>
<evidence type="ECO:0000313" key="4">
    <source>
        <dbReference type="Proteomes" id="UP000663131"/>
    </source>
</evidence>
<organism evidence="3 4">
    <name type="scientific">Dekkera bruxellensis</name>
    <name type="common">Brettanomyces custersii</name>
    <dbReference type="NCBI Taxonomy" id="5007"/>
    <lineage>
        <taxon>Eukaryota</taxon>
        <taxon>Fungi</taxon>
        <taxon>Dikarya</taxon>
        <taxon>Ascomycota</taxon>
        <taxon>Saccharomycotina</taxon>
        <taxon>Pichiomycetes</taxon>
        <taxon>Pichiales</taxon>
        <taxon>Pichiaceae</taxon>
        <taxon>Brettanomyces</taxon>
    </lineage>
</organism>
<feature type="region of interest" description="Disordered" evidence="2">
    <location>
        <begin position="1"/>
        <end position="29"/>
    </location>
</feature>
<feature type="region of interest" description="Disordered" evidence="2">
    <location>
        <begin position="176"/>
        <end position="237"/>
    </location>
</feature>
<reference evidence="3" key="2">
    <citation type="journal article" name="BMC Genomics">
        <title>New genome assemblies reveal patterns of domestication and adaptation across Brettanomyces (Dekkera) species.</title>
        <authorList>
            <person name="Roach M.J."/>
            <person name="Borneman A.R."/>
        </authorList>
    </citation>
    <scope>NUCLEOTIDE SEQUENCE</scope>
    <source>
        <strain evidence="3">UCD 2041</strain>
    </source>
</reference>